<reference evidence="3 4" key="1">
    <citation type="submission" date="2017-10" db="EMBL/GenBank/DDBJ databases">
        <title>Comparative genomics in systemic dimorphic fungi from Ajellomycetaceae.</title>
        <authorList>
            <person name="Munoz J.F."/>
            <person name="Mcewen J.G."/>
            <person name="Clay O.K."/>
            <person name="Cuomo C.A."/>
        </authorList>
    </citation>
    <scope>NUCLEOTIDE SEQUENCE [LARGE SCALE GENOMIC DNA]</scope>
    <source>
        <strain evidence="3 4">UAMH130</strain>
    </source>
</reference>
<accession>A0A2B7XJN9</accession>
<evidence type="ECO:0000256" key="1">
    <source>
        <dbReference type="SAM" id="MobiDB-lite"/>
    </source>
</evidence>
<dbReference type="AlphaFoldDB" id="A0A2B7XJN9"/>
<feature type="compositionally biased region" description="Polar residues" evidence="1">
    <location>
        <begin position="189"/>
        <end position="204"/>
    </location>
</feature>
<proteinExistence type="predicted"/>
<dbReference type="InterPro" id="IPR001357">
    <property type="entry name" value="BRCT_dom"/>
</dbReference>
<evidence type="ECO:0000313" key="4">
    <source>
        <dbReference type="Proteomes" id="UP000224080"/>
    </source>
</evidence>
<comment type="caution">
    <text evidence="3">The sequence shown here is derived from an EMBL/GenBank/DDBJ whole genome shotgun (WGS) entry which is preliminary data.</text>
</comment>
<dbReference type="InterPro" id="IPR036420">
    <property type="entry name" value="BRCT_dom_sf"/>
</dbReference>
<feature type="region of interest" description="Disordered" evidence="1">
    <location>
        <begin position="143"/>
        <end position="212"/>
    </location>
</feature>
<sequence>MSRNKRPLSSSIRDVLTTPSAAALGTFDPWNSVSTGHQRAESSNGSTSGWQQVLSEKLGEQFGDKTGRGGRGNREGDWEWVSPEQYEDVKRREERINDIRNFMGGVKKRRLDVRGRTETKQIAVKDEIHCGIIKGNGAFVLGDPESEGDKDRSVVCQDQVRNSSYASDSSKRGDESAETHKPATRELETVNSSSPPKPTQSHIHTASRPAPSKSAAKGIFANLTIYVNGSTYPLISDHKLKQLLVSNGANVTFALARRTATHVILGRPNNNRNGNGAGGGLAATKLQREIQRVGGKGVKFVGVEWFVFPSPVPIYHKSAFIRLECLKFHFKYFVVKGISILQVLTSSCSNLGSWKASKPDADSQRLDLQLCTWRQINREAS</sequence>
<dbReference type="OrthoDB" id="427711at2759"/>
<feature type="compositionally biased region" description="Basic and acidic residues" evidence="1">
    <location>
        <begin position="169"/>
        <end position="188"/>
    </location>
</feature>
<dbReference type="PROSITE" id="PS50172">
    <property type="entry name" value="BRCT"/>
    <property type="match status" value="1"/>
</dbReference>
<gene>
    <name evidence="3" type="ORF">GX51_00939</name>
</gene>
<feature type="domain" description="BRCT" evidence="2">
    <location>
        <begin position="215"/>
        <end position="306"/>
    </location>
</feature>
<feature type="compositionally biased region" description="Polar residues" evidence="1">
    <location>
        <begin position="7"/>
        <end position="20"/>
    </location>
</feature>
<feature type="compositionally biased region" description="Polar residues" evidence="1">
    <location>
        <begin position="159"/>
        <end position="168"/>
    </location>
</feature>
<evidence type="ECO:0000313" key="3">
    <source>
        <dbReference type="EMBL" id="PGH08882.1"/>
    </source>
</evidence>
<keyword evidence="4" id="KW-1185">Reference proteome</keyword>
<feature type="compositionally biased region" description="Polar residues" evidence="1">
    <location>
        <begin position="29"/>
        <end position="49"/>
    </location>
</feature>
<evidence type="ECO:0000259" key="2">
    <source>
        <dbReference type="PROSITE" id="PS50172"/>
    </source>
</evidence>
<dbReference type="SUPFAM" id="SSF52113">
    <property type="entry name" value="BRCT domain"/>
    <property type="match status" value="1"/>
</dbReference>
<dbReference type="Pfam" id="PF00533">
    <property type="entry name" value="BRCT"/>
    <property type="match status" value="1"/>
</dbReference>
<dbReference type="Proteomes" id="UP000224080">
    <property type="component" value="Unassembled WGS sequence"/>
</dbReference>
<name>A0A2B7XJN9_9EURO</name>
<dbReference type="EMBL" id="PDNC01000007">
    <property type="protein sequence ID" value="PGH08882.1"/>
    <property type="molecule type" value="Genomic_DNA"/>
</dbReference>
<organism evidence="3 4">
    <name type="scientific">Blastomyces parvus</name>
    <dbReference type="NCBI Taxonomy" id="2060905"/>
    <lineage>
        <taxon>Eukaryota</taxon>
        <taxon>Fungi</taxon>
        <taxon>Dikarya</taxon>
        <taxon>Ascomycota</taxon>
        <taxon>Pezizomycotina</taxon>
        <taxon>Eurotiomycetes</taxon>
        <taxon>Eurotiomycetidae</taxon>
        <taxon>Onygenales</taxon>
        <taxon>Ajellomycetaceae</taxon>
        <taxon>Blastomyces</taxon>
    </lineage>
</organism>
<protein>
    <recommendedName>
        <fullName evidence="2">BRCT domain-containing protein</fullName>
    </recommendedName>
</protein>
<dbReference type="Gene3D" id="3.40.50.10190">
    <property type="entry name" value="BRCT domain"/>
    <property type="match status" value="1"/>
</dbReference>
<feature type="region of interest" description="Disordered" evidence="1">
    <location>
        <begin position="1"/>
        <end position="49"/>
    </location>
</feature>